<evidence type="ECO:0000256" key="1">
    <source>
        <dbReference type="ARBA" id="ARBA00022679"/>
    </source>
</evidence>
<dbReference type="Pfam" id="PF17978">
    <property type="entry name" value="zf-RING_14"/>
    <property type="match status" value="1"/>
</dbReference>
<sequence>MQVDLSWTSTGIIGPMFAVRCADCRLTAGDSVAARRGHAVAASAGLRVGKRRVRCRHCRGEVVDADRGHCYTCNADRALEQFLVCAESSTCRDQQALPTDCIVAEDAECQCSICMQTVPAGDFAVQFPSCRHALDLECFEAFVQSAVNNRQIAPSPERNLYSLNCPMRCPESLLVYTDTIRLAGDGVYQRFKLFATEISLTLASGGMFCPHPRCGTGIMGPLPSSRVIDCPNPDCRRPICLRCLADAVQCGCRRGTVPADLPGSKRCPFCSSPVTHYKDDGCHHIGYGIGGCQGRNPDGTVCGRHWCYVCLCEWPGPTCMRDHWFCSSSCDCPGRRETPDRTT</sequence>
<keyword evidence="1" id="KW-0808">Transferase</keyword>
<dbReference type="Proteomes" id="UP000290189">
    <property type="component" value="Unassembled WGS sequence"/>
</dbReference>
<geneLocation type="mitochondrion" evidence="9"/>
<evidence type="ECO:0000313" key="10">
    <source>
        <dbReference type="Proteomes" id="UP000039324"/>
    </source>
</evidence>
<dbReference type="GO" id="GO:0008270">
    <property type="term" value="F:zinc ion binding"/>
    <property type="evidence" value="ECO:0007669"/>
    <property type="project" value="UniProtKB-KW"/>
</dbReference>
<reference evidence="9 11" key="2">
    <citation type="submission" date="2018-03" db="EMBL/GenBank/DDBJ databases">
        <authorList>
            <person name="Fogelqvist J."/>
        </authorList>
    </citation>
    <scope>NUCLEOTIDE SEQUENCE [LARGE SCALE GENOMIC DNA]</scope>
</reference>
<keyword evidence="2" id="KW-0479">Metal-binding</keyword>
<dbReference type="PRINTS" id="PR01475">
    <property type="entry name" value="PARKIN"/>
</dbReference>
<dbReference type="EMBL" id="OVEO01000001">
    <property type="protein sequence ID" value="SPQ93429.1"/>
    <property type="molecule type" value="Genomic_DNA"/>
</dbReference>
<protein>
    <recommendedName>
        <fullName evidence="7">RING-type domain-containing protein</fullName>
    </recommendedName>
</protein>
<dbReference type="OrthoDB" id="1431934at2759"/>
<keyword evidence="6" id="KW-0862">Zinc</keyword>
<evidence type="ECO:0000256" key="6">
    <source>
        <dbReference type="ARBA" id="ARBA00022833"/>
    </source>
</evidence>
<dbReference type="GO" id="GO:0005739">
    <property type="term" value="C:mitochondrion"/>
    <property type="evidence" value="ECO:0007669"/>
    <property type="project" value="InterPro"/>
</dbReference>
<feature type="domain" description="RING-type" evidence="7">
    <location>
        <begin position="107"/>
        <end position="330"/>
    </location>
</feature>
<dbReference type="Proteomes" id="UP000039324">
    <property type="component" value="Unassembled WGS sequence"/>
</dbReference>
<proteinExistence type="predicted"/>
<dbReference type="EMBL" id="CDSF01000046">
    <property type="protein sequence ID" value="CEO96025.1"/>
    <property type="molecule type" value="Genomic_DNA"/>
</dbReference>
<evidence type="ECO:0000256" key="5">
    <source>
        <dbReference type="ARBA" id="ARBA00022786"/>
    </source>
</evidence>
<evidence type="ECO:0000313" key="9">
    <source>
        <dbReference type="EMBL" id="SPQ93429.1"/>
    </source>
</evidence>
<dbReference type="STRING" id="37360.A0A0G4ILL5"/>
<dbReference type="AlphaFoldDB" id="A0A0G4ILL5"/>
<keyword evidence="3" id="KW-0677">Repeat</keyword>
<keyword evidence="5" id="KW-0833">Ubl conjugation pathway</keyword>
<evidence type="ECO:0000256" key="2">
    <source>
        <dbReference type="ARBA" id="ARBA00022723"/>
    </source>
</evidence>
<dbReference type="GO" id="GO:0005829">
    <property type="term" value="C:cytosol"/>
    <property type="evidence" value="ECO:0007669"/>
    <property type="project" value="InterPro"/>
</dbReference>
<dbReference type="InterPro" id="IPR044066">
    <property type="entry name" value="TRIAD_supradom"/>
</dbReference>
<evidence type="ECO:0000313" key="8">
    <source>
        <dbReference type="EMBL" id="CEO96025.1"/>
    </source>
</evidence>
<accession>A0A0G4ILL5</accession>
<name>A0A0G4ILL5_PLABS</name>
<organism evidence="8 10">
    <name type="scientific">Plasmodiophora brassicae</name>
    <name type="common">Clubroot disease agent</name>
    <dbReference type="NCBI Taxonomy" id="37360"/>
    <lineage>
        <taxon>Eukaryota</taxon>
        <taxon>Sar</taxon>
        <taxon>Rhizaria</taxon>
        <taxon>Endomyxa</taxon>
        <taxon>Phytomyxea</taxon>
        <taxon>Plasmodiophorida</taxon>
        <taxon>Plasmodiophoridae</taxon>
        <taxon>Plasmodiophora</taxon>
    </lineage>
</organism>
<keyword evidence="4" id="KW-0863">Zinc-finger</keyword>
<evidence type="ECO:0000259" key="7">
    <source>
        <dbReference type="PROSITE" id="PS51873"/>
    </source>
</evidence>
<keyword evidence="9" id="KW-0496">Mitochondrion</keyword>
<dbReference type="InterPro" id="IPR041170">
    <property type="entry name" value="Znf-RING_14"/>
</dbReference>
<dbReference type="PROSITE" id="PS51873">
    <property type="entry name" value="TRIAD"/>
    <property type="match status" value="1"/>
</dbReference>
<evidence type="ECO:0000256" key="3">
    <source>
        <dbReference type="ARBA" id="ARBA00022737"/>
    </source>
</evidence>
<reference evidence="8 10" key="1">
    <citation type="submission" date="2015-02" db="EMBL/GenBank/DDBJ databases">
        <authorList>
            <person name="Chooi Y.-H."/>
        </authorList>
    </citation>
    <scope>NUCLEOTIDE SEQUENCE [LARGE SCALE GENOMIC DNA]</scope>
    <source>
        <strain evidence="8">E3</strain>
    </source>
</reference>
<evidence type="ECO:0000313" key="11">
    <source>
        <dbReference type="Proteomes" id="UP000290189"/>
    </source>
</evidence>
<keyword evidence="10" id="KW-1185">Reference proteome</keyword>
<gene>
    <name evidence="8" type="ORF">PBRA_004715</name>
    <name evidence="9" type="ORF">PLBR_LOCUS644</name>
</gene>
<dbReference type="GO" id="GO:0004842">
    <property type="term" value="F:ubiquitin-protein transferase activity"/>
    <property type="evidence" value="ECO:0007669"/>
    <property type="project" value="InterPro"/>
</dbReference>
<dbReference type="InterPro" id="IPR003977">
    <property type="entry name" value="Parkin"/>
</dbReference>
<dbReference type="SUPFAM" id="SSF57850">
    <property type="entry name" value="RING/U-box"/>
    <property type="match status" value="1"/>
</dbReference>
<evidence type="ECO:0000256" key="4">
    <source>
        <dbReference type="ARBA" id="ARBA00022771"/>
    </source>
</evidence>